<protein>
    <submittedName>
        <fullName evidence="11">Nucleoside:proton symporter</fullName>
    </submittedName>
</protein>
<feature type="domain" description="Concentrative nucleoside transporter N-terminal" evidence="8">
    <location>
        <begin position="9"/>
        <end position="82"/>
    </location>
</feature>
<evidence type="ECO:0000256" key="6">
    <source>
        <dbReference type="ARBA" id="ARBA00023136"/>
    </source>
</evidence>
<feature type="transmembrane region" description="Helical" evidence="7">
    <location>
        <begin position="146"/>
        <end position="163"/>
    </location>
</feature>
<evidence type="ECO:0000259" key="10">
    <source>
        <dbReference type="Pfam" id="PF07670"/>
    </source>
</evidence>
<dbReference type="EMBL" id="AP021876">
    <property type="protein sequence ID" value="BBO85049.1"/>
    <property type="molecule type" value="Genomic_DNA"/>
</dbReference>
<dbReference type="Proteomes" id="UP000425960">
    <property type="component" value="Chromosome"/>
</dbReference>
<gene>
    <name evidence="11" type="ORF">DSCO28_56150</name>
</gene>
<dbReference type="PANTHER" id="PTHR10590:SF4">
    <property type="entry name" value="SOLUTE CARRIER FAMILY 28 MEMBER 3"/>
    <property type="match status" value="1"/>
</dbReference>
<comment type="subcellular location">
    <subcellularLocation>
        <location evidence="1">Cell membrane</location>
        <topology evidence="1">Multi-pass membrane protein</topology>
    </subcellularLocation>
</comment>
<feature type="transmembrane region" description="Helical" evidence="7">
    <location>
        <begin position="106"/>
        <end position="134"/>
    </location>
</feature>
<comment type="similarity">
    <text evidence="2">Belongs to the concentrative nucleoside transporter (CNT) (TC 2.A.41) family.</text>
</comment>
<accession>A0A5K7ZXS0</accession>
<dbReference type="KEGG" id="dov:DSCO28_56150"/>
<dbReference type="Pfam" id="PF07662">
    <property type="entry name" value="Nucleos_tra2_C"/>
    <property type="match status" value="1"/>
</dbReference>
<dbReference type="AlphaFoldDB" id="A0A5K7ZXS0"/>
<keyword evidence="4 7" id="KW-0812">Transmembrane</keyword>
<proteinExistence type="inferred from homology"/>
<dbReference type="InterPro" id="IPR011657">
    <property type="entry name" value="CNT_C_dom"/>
</dbReference>
<feature type="transmembrane region" description="Helical" evidence="7">
    <location>
        <begin position="263"/>
        <end position="288"/>
    </location>
</feature>
<evidence type="ECO:0000313" key="12">
    <source>
        <dbReference type="Proteomes" id="UP000425960"/>
    </source>
</evidence>
<dbReference type="InterPro" id="IPR008276">
    <property type="entry name" value="C_nuclsd_transpt"/>
</dbReference>
<feature type="domain" description="Nucleoside transporter/FeoB GTPase Gate" evidence="10">
    <location>
        <begin position="103"/>
        <end position="199"/>
    </location>
</feature>
<feature type="domain" description="Concentrative nucleoside transporter C-terminal" evidence="9">
    <location>
        <begin position="208"/>
        <end position="412"/>
    </location>
</feature>
<evidence type="ECO:0000256" key="3">
    <source>
        <dbReference type="ARBA" id="ARBA00022475"/>
    </source>
</evidence>
<dbReference type="GO" id="GO:0005886">
    <property type="term" value="C:plasma membrane"/>
    <property type="evidence" value="ECO:0007669"/>
    <property type="project" value="UniProtKB-SubCell"/>
</dbReference>
<evidence type="ECO:0000256" key="1">
    <source>
        <dbReference type="ARBA" id="ARBA00004651"/>
    </source>
</evidence>
<feature type="transmembrane region" description="Helical" evidence="7">
    <location>
        <begin position="357"/>
        <end position="380"/>
    </location>
</feature>
<feature type="transmembrane region" description="Helical" evidence="7">
    <location>
        <begin position="300"/>
        <end position="317"/>
    </location>
</feature>
<evidence type="ECO:0000256" key="5">
    <source>
        <dbReference type="ARBA" id="ARBA00022989"/>
    </source>
</evidence>
<keyword evidence="3" id="KW-1003">Cell membrane</keyword>
<sequence>MMQMVQSGIGLLALLAVAYLFSENRKTIHWRTVGYAVGLQGLLAIILLKVPVTRHLFLMLNVLVNALEKALQEGTAMVFGYLGGGALPFAGTGASTYIFAFRGLPMVLLASALSALLFYWRILPWIVRGVAWLLRRTLGIGGAEGLANAANIFIGMVEAPLFIRPYVADISRGELFSIMTCGMATIAGTVMVLYAGVLKPVVPDAMGHLLTASIISAPAAIALARIMVPTVPEARTEASITIPVPADSAMEAITNGTLDGVKLLINIIAMLVVLVALVGLVNIALGWLPDMGGTPLTLQRLLGILMAPVMWLIGIPWSECMTAGSLMGTKTVLNEFLAYLEMAHLDPSALSARSRLILTYAMCGFANPGSLGIMLGGLGAMAPERRNEIVQLGARSILAGTLATCMTGTMVGMLTG</sequence>
<organism evidence="11 12">
    <name type="scientific">Desulfosarcina ovata subsp. sediminis</name>
    <dbReference type="NCBI Taxonomy" id="885957"/>
    <lineage>
        <taxon>Bacteria</taxon>
        <taxon>Pseudomonadati</taxon>
        <taxon>Thermodesulfobacteriota</taxon>
        <taxon>Desulfobacteria</taxon>
        <taxon>Desulfobacterales</taxon>
        <taxon>Desulfosarcinaceae</taxon>
        <taxon>Desulfosarcina</taxon>
    </lineage>
</organism>
<dbReference type="InterPro" id="IPR002668">
    <property type="entry name" value="CNT_N_dom"/>
</dbReference>
<keyword evidence="5 7" id="KW-1133">Transmembrane helix</keyword>
<dbReference type="PANTHER" id="PTHR10590">
    <property type="entry name" value="SODIUM/NUCLEOSIDE COTRANSPORTER"/>
    <property type="match status" value="1"/>
</dbReference>
<evidence type="ECO:0000256" key="4">
    <source>
        <dbReference type="ARBA" id="ARBA00022692"/>
    </source>
</evidence>
<feature type="transmembrane region" description="Helical" evidence="7">
    <location>
        <begin position="78"/>
        <end position="100"/>
    </location>
</feature>
<feature type="transmembrane region" description="Helical" evidence="7">
    <location>
        <begin position="392"/>
        <end position="414"/>
    </location>
</feature>
<dbReference type="InterPro" id="IPR011642">
    <property type="entry name" value="Gate_dom"/>
</dbReference>
<evidence type="ECO:0000313" key="11">
    <source>
        <dbReference type="EMBL" id="BBO85049.1"/>
    </source>
</evidence>
<feature type="transmembrane region" description="Helical" evidence="7">
    <location>
        <begin position="32"/>
        <end position="50"/>
    </location>
</feature>
<evidence type="ECO:0000256" key="2">
    <source>
        <dbReference type="ARBA" id="ARBA00009033"/>
    </source>
</evidence>
<reference evidence="11 12" key="1">
    <citation type="submission" date="2019-11" db="EMBL/GenBank/DDBJ databases">
        <title>Comparative genomics of hydrocarbon-degrading Desulfosarcina strains.</title>
        <authorList>
            <person name="Watanabe M."/>
            <person name="Kojima H."/>
            <person name="Fukui M."/>
        </authorList>
    </citation>
    <scope>NUCLEOTIDE SEQUENCE [LARGE SCALE GENOMIC DNA]</scope>
    <source>
        <strain evidence="11 12">28bB2T</strain>
    </source>
</reference>
<dbReference type="Pfam" id="PF07670">
    <property type="entry name" value="Gate"/>
    <property type="match status" value="1"/>
</dbReference>
<name>A0A5K7ZXS0_9BACT</name>
<dbReference type="GO" id="GO:0005337">
    <property type="term" value="F:nucleoside transmembrane transporter activity"/>
    <property type="evidence" value="ECO:0007669"/>
    <property type="project" value="InterPro"/>
</dbReference>
<evidence type="ECO:0000256" key="7">
    <source>
        <dbReference type="SAM" id="Phobius"/>
    </source>
</evidence>
<dbReference type="GO" id="GO:0015293">
    <property type="term" value="F:symporter activity"/>
    <property type="evidence" value="ECO:0007669"/>
    <property type="project" value="TreeGrafter"/>
</dbReference>
<feature type="transmembrane region" description="Helical" evidence="7">
    <location>
        <begin position="175"/>
        <end position="197"/>
    </location>
</feature>
<keyword evidence="6 7" id="KW-0472">Membrane</keyword>
<evidence type="ECO:0000259" key="9">
    <source>
        <dbReference type="Pfam" id="PF07662"/>
    </source>
</evidence>
<evidence type="ECO:0000259" key="8">
    <source>
        <dbReference type="Pfam" id="PF01773"/>
    </source>
</evidence>
<dbReference type="Pfam" id="PF01773">
    <property type="entry name" value="Nucleos_tra2_N"/>
    <property type="match status" value="1"/>
</dbReference>